<evidence type="ECO:0000256" key="1">
    <source>
        <dbReference type="SAM" id="MobiDB-lite"/>
    </source>
</evidence>
<feature type="region of interest" description="Disordered" evidence="1">
    <location>
        <begin position="76"/>
        <end position="95"/>
    </location>
</feature>
<dbReference type="WBParaSite" id="HNAJ_0000496201-mRNA-1">
    <property type="protein sequence ID" value="HNAJ_0000496201-mRNA-1"/>
    <property type="gene ID" value="HNAJ_0000496201"/>
</dbReference>
<gene>
    <name evidence="2" type="ORF">HNAJ_LOCUS4958</name>
</gene>
<evidence type="ECO:0000313" key="4">
    <source>
        <dbReference type="WBParaSite" id="HNAJ_0000496201-mRNA-1"/>
    </source>
</evidence>
<evidence type="ECO:0000313" key="3">
    <source>
        <dbReference type="Proteomes" id="UP000278807"/>
    </source>
</evidence>
<reference evidence="2 3" key="2">
    <citation type="submission" date="2018-11" db="EMBL/GenBank/DDBJ databases">
        <authorList>
            <consortium name="Pathogen Informatics"/>
        </authorList>
    </citation>
    <scope>NUCLEOTIDE SEQUENCE [LARGE SCALE GENOMIC DNA]</scope>
</reference>
<name>A0A0R3TD23_RODNA</name>
<keyword evidence="3" id="KW-1185">Reference proteome</keyword>
<feature type="region of interest" description="Disordered" evidence="1">
    <location>
        <begin position="45"/>
        <end position="65"/>
    </location>
</feature>
<dbReference type="Proteomes" id="UP000278807">
    <property type="component" value="Unassembled WGS sequence"/>
</dbReference>
<accession>A0A0R3TD23</accession>
<dbReference type="AlphaFoldDB" id="A0A0R3TD23"/>
<feature type="compositionally biased region" description="Polar residues" evidence="1">
    <location>
        <begin position="76"/>
        <end position="89"/>
    </location>
</feature>
<proteinExistence type="predicted"/>
<organism evidence="4">
    <name type="scientific">Rodentolepis nana</name>
    <name type="common">Dwarf tapeworm</name>
    <name type="synonym">Hymenolepis nana</name>
    <dbReference type="NCBI Taxonomy" id="102285"/>
    <lineage>
        <taxon>Eukaryota</taxon>
        <taxon>Metazoa</taxon>
        <taxon>Spiralia</taxon>
        <taxon>Lophotrochozoa</taxon>
        <taxon>Platyhelminthes</taxon>
        <taxon>Cestoda</taxon>
        <taxon>Eucestoda</taxon>
        <taxon>Cyclophyllidea</taxon>
        <taxon>Hymenolepididae</taxon>
        <taxon>Rodentolepis</taxon>
    </lineage>
</organism>
<sequence length="215" mass="23657">MSTLYEYLNFLNEANPSPVVQESPQLNPQKSITKCFDQNITVRIDRGSTGDANGPKGSDFSNLSTEDSISVSIRNSNGETALKGQQNDDSNPESRPQLMLEENAKSISPIPISRSNNDESMLLPQRIRSSSNVSTDTFKSFVSSQNVLSSSNLLTVSVCEGPFGPPDKNRRRSAIDLRSTGEIFNPMQSQTQQIPSTQININSPKKSQVIFNELQ</sequence>
<protein>
    <submittedName>
        <fullName evidence="2 4">Uncharacterized protein</fullName>
    </submittedName>
</protein>
<evidence type="ECO:0000313" key="2">
    <source>
        <dbReference type="EMBL" id="VDO00818.1"/>
    </source>
</evidence>
<dbReference type="EMBL" id="UZAE01003872">
    <property type="protein sequence ID" value="VDO00818.1"/>
    <property type="molecule type" value="Genomic_DNA"/>
</dbReference>
<dbReference type="OrthoDB" id="10645283at2759"/>
<reference evidence="4" key="1">
    <citation type="submission" date="2017-02" db="UniProtKB">
        <authorList>
            <consortium name="WormBaseParasite"/>
        </authorList>
    </citation>
    <scope>IDENTIFICATION</scope>
</reference>